<name>A0A6L6QKL4_9BURK</name>
<evidence type="ECO:0000313" key="3">
    <source>
        <dbReference type="Proteomes" id="UP000472320"/>
    </source>
</evidence>
<dbReference type="Proteomes" id="UP000472320">
    <property type="component" value="Unassembled WGS sequence"/>
</dbReference>
<dbReference type="EMBL" id="WNKX01000012">
    <property type="protein sequence ID" value="MTW12196.1"/>
    <property type="molecule type" value="Genomic_DNA"/>
</dbReference>
<dbReference type="InterPro" id="IPR021329">
    <property type="entry name" value="DUF2938"/>
</dbReference>
<proteinExistence type="predicted"/>
<sequence length="157" mass="16156">MEIIIIGIGATIVFDMWLMLLKRMGVKTMNMAFIGRWAGHLAQGRFAHESIAASPAVGGEQALGWLVHYATGIAFAAALVAVAGNGWLHAPSIGPALAVGIATVGAPLFVMQPSMGLGVASSKTPAPLKNCLRSLANHAVFGLGLYLSALIVKGIAP</sequence>
<gene>
    <name evidence="2" type="ORF">GM658_16445</name>
</gene>
<accession>A0A6L6QKL4</accession>
<dbReference type="Pfam" id="PF11158">
    <property type="entry name" value="DUF2938"/>
    <property type="match status" value="1"/>
</dbReference>
<feature type="transmembrane region" description="Helical" evidence="1">
    <location>
        <begin position="93"/>
        <end position="114"/>
    </location>
</feature>
<reference evidence="2 3" key="1">
    <citation type="submission" date="2019-11" db="EMBL/GenBank/DDBJ databases">
        <title>Type strains purchased from KCTC, JCM and DSMZ.</title>
        <authorList>
            <person name="Lu H."/>
        </authorList>
    </citation>
    <scope>NUCLEOTIDE SEQUENCE [LARGE SCALE GENOMIC DNA]</scope>
    <source>
        <strain evidence="2 3">JCM 31587</strain>
    </source>
</reference>
<keyword evidence="3" id="KW-1185">Reference proteome</keyword>
<organism evidence="2 3">
    <name type="scientific">Massilia eburnea</name>
    <dbReference type="NCBI Taxonomy" id="1776165"/>
    <lineage>
        <taxon>Bacteria</taxon>
        <taxon>Pseudomonadati</taxon>
        <taxon>Pseudomonadota</taxon>
        <taxon>Betaproteobacteria</taxon>
        <taxon>Burkholderiales</taxon>
        <taxon>Oxalobacteraceae</taxon>
        <taxon>Telluria group</taxon>
        <taxon>Massilia</taxon>
    </lineage>
</organism>
<keyword evidence="1" id="KW-0472">Membrane</keyword>
<feature type="transmembrane region" description="Helical" evidence="1">
    <location>
        <begin position="6"/>
        <end position="21"/>
    </location>
</feature>
<keyword evidence="1" id="KW-0812">Transmembrane</keyword>
<protein>
    <submittedName>
        <fullName evidence="2">DUF2938 family protein</fullName>
    </submittedName>
</protein>
<comment type="caution">
    <text evidence="2">The sequence shown here is derived from an EMBL/GenBank/DDBJ whole genome shotgun (WGS) entry which is preliminary data.</text>
</comment>
<feature type="transmembrane region" description="Helical" evidence="1">
    <location>
        <begin position="135"/>
        <end position="156"/>
    </location>
</feature>
<dbReference type="RefSeq" id="WP_155455138.1">
    <property type="nucleotide sequence ID" value="NZ_WNKX01000012.1"/>
</dbReference>
<evidence type="ECO:0000313" key="2">
    <source>
        <dbReference type="EMBL" id="MTW12196.1"/>
    </source>
</evidence>
<keyword evidence="1" id="KW-1133">Transmembrane helix</keyword>
<dbReference type="AlphaFoldDB" id="A0A6L6QKL4"/>
<dbReference type="OrthoDB" id="9812539at2"/>
<evidence type="ECO:0000256" key="1">
    <source>
        <dbReference type="SAM" id="Phobius"/>
    </source>
</evidence>
<feature type="transmembrane region" description="Helical" evidence="1">
    <location>
        <begin position="66"/>
        <end position="87"/>
    </location>
</feature>